<evidence type="ECO:0000259" key="1">
    <source>
        <dbReference type="Pfam" id="PF04685"/>
    </source>
</evidence>
<evidence type="ECO:0008006" key="5">
    <source>
        <dbReference type="Google" id="ProtNLM"/>
    </source>
</evidence>
<dbReference type="PANTHER" id="PTHR12654">
    <property type="entry name" value="BILE ACID BETA-GLUCOSIDASE-RELATED"/>
    <property type="match status" value="1"/>
</dbReference>
<dbReference type="InterPro" id="IPR012341">
    <property type="entry name" value="6hp_glycosidase-like_sf"/>
</dbReference>
<dbReference type="Proteomes" id="UP000093309">
    <property type="component" value="Unassembled WGS sequence"/>
</dbReference>
<name>A0A1C0ZXG0_9BACL</name>
<dbReference type="Pfam" id="PF12215">
    <property type="entry name" value="Glyco_hydr_116N"/>
    <property type="match status" value="1"/>
</dbReference>
<dbReference type="InterPro" id="IPR024462">
    <property type="entry name" value="GH116_N"/>
</dbReference>
<dbReference type="Pfam" id="PF04685">
    <property type="entry name" value="DUF608"/>
    <property type="match status" value="1"/>
</dbReference>
<dbReference type="PANTHER" id="PTHR12654:SF0">
    <property type="entry name" value="NON-LYSOSOMAL GLUCOSYLCERAMIDASE"/>
    <property type="match status" value="1"/>
</dbReference>
<evidence type="ECO:0000313" key="3">
    <source>
        <dbReference type="EMBL" id="OCT12791.1"/>
    </source>
</evidence>
<dbReference type="InterPro" id="IPR052566">
    <property type="entry name" value="Non-lysos_glucosylceramidase"/>
</dbReference>
<accession>A0A1C0ZXG0</accession>
<dbReference type="Gene3D" id="1.50.10.10">
    <property type="match status" value="1"/>
</dbReference>
<gene>
    <name evidence="3" type="ORF">A8709_32795</name>
</gene>
<dbReference type="OrthoDB" id="1007311at2"/>
<dbReference type="GO" id="GO:0005975">
    <property type="term" value="P:carbohydrate metabolic process"/>
    <property type="evidence" value="ECO:0007669"/>
    <property type="project" value="InterPro"/>
</dbReference>
<keyword evidence="4" id="KW-1185">Reference proteome</keyword>
<evidence type="ECO:0000259" key="2">
    <source>
        <dbReference type="Pfam" id="PF12215"/>
    </source>
</evidence>
<dbReference type="InterPro" id="IPR006775">
    <property type="entry name" value="GH116_catalytic"/>
</dbReference>
<dbReference type="STRING" id="512399.A8709_32795"/>
<dbReference type="GO" id="GO:0004553">
    <property type="term" value="F:hydrolase activity, hydrolyzing O-glycosyl compounds"/>
    <property type="evidence" value="ECO:0007669"/>
    <property type="project" value="InterPro"/>
</dbReference>
<protein>
    <recommendedName>
        <fullName evidence="5">Beta-glucosidase</fullName>
    </recommendedName>
</protein>
<comment type="caution">
    <text evidence="3">The sequence shown here is derived from an EMBL/GenBank/DDBJ whole genome shotgun (WGS) entry which is preliminary data.</text>
</comment>
<feature type="domain" description="Glycosyl-hydrolase family 116 catalytic region" evidence="1">
    <location>
        <begin position="460"/>
        <end position="754"/>
    </location>
</feature>
<feature type="domain" description="Glycosyl-hydrolase family 116 N-terminal" evidence="2">
    <location>
        <begin position="17"/>
        <end position="340"/>
    </location>
</feature>
<dbReference type="EMBL" id="LYPC01000027">
    <property type="protein sequence ID" value="OCT12791.1"/>
    <property type="molecule type" value="Genomic_DNA"/>
</dbReference>
<reference evidence="4" key="1">
    <citation type="submission" date="2016-05" db="EMBL/GenBank/DDBJ databases">
        <title>Paenibacillus oryzae. sp. nov., isolated from the rice root.</title>
        <authorList>
            <person name="Zhang J."/>
            <person name="Zhang X."/>
        </authorList>
    </citation>
    <scope>NUCLEOTIDE SEQUENCE [LARGE SCALE GENOMIC DNA]</scope>
    <source>
        <strain evidence="4">KCTC13222</strain>
    </source>
</reference>
<organism evidence="3 4">
    <name type="scientific">Paenibacillus pectinilyticus</name>
    <dbReference type="NCBI Taxonomy" id="512399"/>
    <lineage>
        <taxon>Bacteria</taxon>
        <taxon>Bacillati</taxon>
        <taxon>Bacillota</taxon>
        <taxon>Bacilli</taxon>
        <taxon>Bacillales</taxon>
        <taxon>Paenibacillaceae</taxon>
        <taxon>Paenibacillus</taxon>
    </lineage>
</organism>
<evidence type="ECO:0000313" key="4">
    <source>
        <dbReference type="Proteomes" id="UP000093309"/>
    </source>
</evidence>
<dbReference type="InterPro" id="IPR008928">
    <property type="entry name" value="6-hairpin_glycosidase_sf"/>
</dbReference>
<dbReference type="SUPFAM" id="SSF48208">
    <property type="entry name" value="Six-hairpin glycosidases"/>
    <property type="match status" value="1"/>
</dbReference>
<sequence length="864" mass="97967">MNKDFVRKGSYTNEISFPLGGIGSGSIGLAGNGRLFDWEIFNRPNKNSYNGFSFFAIKAEHNGTVKVSKILNGDLHPPYTGSGSENFQGFGFGVARESMAGFTHFTSTSFKGEFPFAEIQFEDESVPLDVKLTAYNPFIPLNDKDSSIPAAILAYEVTNQSDVALDISVVGNLTNPAAKGAINEYRDFGSFKGMNLYSKAYKEDAPEFGDMTLSTDNPDVSYQSYWYRGGWFDNLTVFWKEFSAPGRFKERYYETTRDNTSTNNLKDVCLLSAHQKLAPGETGVFRFMITWSYPNFENFWNPGITPEGTLNPNPVWKNYYATLFQDSTASARYVWENHNQLYSDTMAFKELLFRSTLPDVVIDAISSTISVLKTATCVRLTDGTLYGFEGVHAHEGSCEGSCTHVWNYEQATAFLFPALARGMREVDFKYALHSNGKMTFRLFLPVERTIKENHHRAAADGQMGGIIKTYREWKISGDTEWLKLVWPKVKSSLEYAWDATNEDLWDLDKDGVMEGRQHHTLDMELFGPNSWLTGYYLTALKAAAEMAGHLGERDKQEEYLKLCKSGSDWANKHLFNGEYYHQSVNLKDRTLLEKFEAEQTYWNEETQEMKYQIAEGCEIDQVIGQWFAHIVGLGYVFEKDQVKTALSNLFKNNFVECFRNYVNACRIYAVNDDKGLVIATWPKNNSPKIPIPYQDETQNGYEYQAACHLIYEGLIDEGLSVVKAIRDRYDGLNRNPWNEFECGSNYARSMASYGFLLALSGFQYDMVRGHIGFDPKINQDQFRCFYSLHTGWGEFVHNNGQLSLQVQYGSLGIRSLGSDLLANKEIAEVKLDGAGIPFTRQENIILFNEEVRIEQGSILAVSTN</sequence>
<dbReference type="AlphaFoldDB" id="A0A1C0ZXG0"/>
<proteinExistence type="predicted"/>